<dbReference type="KEGG" id="cal:CAALFM_C104490WA"/>
<dbReference type="PANTHER" id="PTHR15081:SF1">
    <property type="entry name" value="NUCLEAR AUTOANTIGENIC SPERM PROTEIN"/>
    <property type="match status" value="1"/>
</dbReference>
<dbReference type="EMBL" id="CP017623">
    <property type="protein sequence ID" value="AOW26123.1"/>
    <property type="molecule type" value="Genomic_DNA"/>
</dbReference>
<dbReference type="STRING" id="237561.A0A1D8PDB1"/>
<dbReference type="Gene3D" id="1.25.40.10">
    <property type="entry name" value="Tetratricopeptide repeat domain"/>
    <property type="match status" value="1"/>
</dbReference>
<reference evidence="7 8" key="2">
    <citation type="journal article" date="2007" name="Genome Biol.">
        <title>Assembly of the Candida albicans genome into sixteen supercontigs aligned on the eight chromosomes.</title>
        <authorList>
            <person name="van het Hoog M."/>
            <person name="Rast T.J."/>
            <person name="Martchenko M."/>
            <person name="Grindle S."/>
            <person name="Dignard D."/>
            <person name="Hogues H."/>
            <person name="Cuomo C."/>
            <person name="Berriman M."/>
            <person name="Scherer S."/>
            <person name="Magee B.B."/>
            <person name="Whiteway M."/>
            <person name="Chibana H."/>
            <person name="Nantel A."/>
            <person name="Magee P.T."/>
        </authorList>
    </citation>
    <scope>GENOME REANNOTATION</scope>
    <source>
        <strain evidence="8">SC5314 / ATCC MYA-2876</strain>
    </source>
</reference>
<dbReference type="RefSeq" id="XP_712231.2">
    <property type="nucleotide sequence ID" value="XM_707138.2"/>
</dbReference>
<dbReference type="GO" id="GO:0034080">
    <property type="term" value="P:CENP-A containing chromatin assembly"/>
    <property type="evidence" value="ECO:0000318"/>
    <property type="project" value="GO_Central"/>
</dbReference>
<feature type="region of interest" description="Disordered" evidence="4">
    <location>
        <begin position="66"/>
        <end position="130"/>
    </location>
</feature>
<feature type="domain" description="Tetratricopeptide SHNi-TPR" evidence="5">
    <location>
        <begin position="185"/>
        <end position="219"/>
    </location>
</feature>
<protein>
    <recommendedName>
        <fullName evidence="5">Tetratricopeptide SHNi-TPR domain-containing protein</fullName>
    </recommendedName>
</protein>
<keyword evidence="1" id="KW-0677">Repeat</keyword>
<dbReference type="OrthoDB" id="5587616at2759"/>
<feature type="compositionally biased region" description="Basic and acidic residues" evidence="4">
    <location>
        <begin position="360"/>
        <end position="373"/>
    </location>
</feature>
<evidence type="ECO:0000256" key="3">
    <source>
        <dbReference type="SAM" id="Coils"/>
    </source>
</evidence>
<keyword evidence="2" id="KW-0802">TPR repeat</keyword>
<accession>A0A1D8PDB1</accession>
<dbReference type="CGD" id="CAL0000188737">
    <property type="gene designation" value="orf19.14133"/>
</dbReference>
<evidence type="ECO:0000256" key="2">
    <source>
        <dbReference type="ARBA" id="ARBA00022803"/>
    </source>
</evidence>
<dbReference type="eggNOG" id="KOG4563">
    <property type="taxonomic scope" value="Eukaryota"/>
</dbReference>
<gene>
    <name evidence="7" type="ordered locus">CAALFM_C104490WA</name>
    <name evidence="6" type="ordered locus">orf19.14133</name>
</gene>
<dbReference type="Proteomes" id="UP000000559">
    <property type="component" value="Chromosome 1"/>
</dbReference>
<dbReference type="SUPFAM" id="SSF48452">
    <property type="entry name" value="TPR-like"/>
    <property type="match status" value="1"/>
</dbReference>
<feature type="region of interest" description="Disordered" evidence="4">
    <location>
        <begin position="337"/>
        <end position="373"/>
    </location>
</feature>
<dbReference type="InterPro" id="IPR019544">
    <property type="entry name" value="Tetratricopeptide_SHNi-TPR_dom"/>
</dbReference>
<sequence>MSNYSTEVAKLISEGSRAYSSKDFDLASEKYGEACEEYSKSHQGNEDADLLFLYGKAVFQSGVSKSEVFGGKPAEPEVETENSESKQEESKPETDKTDDTFQFYADGDGEEEDGEENEEPNEDENNDEDANKSDFEVAWELLDLARALFEEKLESLDKGDLKPPYLTQDTDESSNDYIVVLKKLSETYDILGEVSLEAENFNQAADDLRKCLELRLELFSDTSSLISESHYKLALALEFQSDDSNSRKNAAEQMKLAIESVERRNKNENDDSKRKENQEIIDEMKEKYQDLLKDPSEEIKMQQLDIIKGILGEEASGSEQSAGAAIVNNLQTMVKKKQNKEETKTVVNDLSGMVRKRKKQDANDDKTKKLKSE</sequence>
<keyword evidence="8" id="KW-1185">Reference proteome</keyword>
<dbReference type="AlphaFoldDB" id="A0A1D8PDB1"/>
<dbReference type="GO" id="GO:0006335">
    <property type="term" value="P:DNA replication-dependent chromatin assembly"/>
    <property type="evidence" value="ECO:0000318"/>
    <property type="project" value="GO_Central"/>
</dbReference>
<dbReference type="SMR" id="A0A1D8PDB1"/>
<dbReference type="InParanoid" id="A0A1D8PDB1"/>
<dbReference type="VEuPathDB" id="FungiDB:C1_04490W_A"/>
<evidence type="ECO:0000259" key="5">
    <source>
        <dbReference type="Pfam" id="PF10516"/>
    </source>
</evidence>
<dbReference type="Pfam" id="PF10516">
    <property type="entry name" value="SHNi-TPR"/>
    <property type="match status" value="1"/>
</dbReference>
<dbReference type="PANTHER" id="PTHR15081">
    <property type="entry name" value="NUCLEAR AUTOANTIGENIC SPERM PROTEIN NASP -RELATED"/>
    <property type="match status" value="1"/>
</dbReference>
<dbReference type="GO" id="GO:0042393">
    <property type="term" value="F:histone binding"/>
    <property type="evidence" value="ECO:0000318"/>
    <property type="project" value="GO_Central"/>
</dbReference>
<reference evidence="7 8" key="1">
    <citation type="journal article" date="2004" name="Proc. Natl. Acad. Sci. U.S.A.">
        <title>The diploid genome sequence of Candida albicans.</title>
        <authorList>
            <person name="Jones T."/>
            <person name="Federspiel N.A."/>
            <person name="Chibana H."/>
            <person name="Dungan J."/>
            <person name="Kalman S."/>
            <person name="Magee B.B."/>
            <person name="Newport G."/>
            <person name="Thorstenson Y.R."/>
            <person name="Agabian N."/>
            <person name="Magee P.T."/>
            <person name="Davis R.W."/>
            <person name="Scherer S."/>
        </authorList>
    </citation>
    <scope>NUCLEOTIDE SEQUENCE [LARGE SCALE GENOMIC DNA]</scope>
    <source>
        <strain evidence="8">SC5314 / ATCC MYA-2876</strain>
    </source>
</reference>
<proteinExistence type="predicted"/>
<evidence type="ECO:0000313" key="8">
    <source>
        <dbReference type="Proteomes" id="UP000000559"/>
    </source>
</evidence>
<evidence type="ECO:0000256" key="1">
    <source>
        <dbReference type="ARBA" id="ARBA00022737"/>
    </source>
</evidence>
<organism evidence="7 8">
    <name type="scientific">Candida albicans (strain SC5314 / ATCC MYA-2876)</name>
    <name type="common">Yeast</name>
    <dbReference type="NCBI Taxonomy" id="237561"/>
    <lineage>
        <taxon>Eukaryota</taxon>
        <taxon>Fungi</taxon>
        <taxon>Dikarya</taxon>
        <taxon>Ascomycota</taxon>
        <taxon>Saccharomycotina</taxon>
        <taxon>Pichiomycetes</taxon>
        <taxon>Debaryomycetaceae</taxon>
        <taxon>Candida/Lodderomyces clade</taxon>
        <taxon>Candida</taxon>
    </lineage>
</organism>
<reference evidence="7 8" key="3">
    <citation type="journal article" date="2013" name="Genome Biol.">
        <title>Assembly of a phased diploid Candida albicans genome facilitates allele-specific measurements and provides a simple model for repeat and indel structure.</title>
        <authorList>
            <person name="Muzzey D."/>
            <person name="Schwartz K."/>
            <person name="Weissman J.S."/>
            <person name="Sherlock G."/>
        </authorList>
    </citation>
    <scope>NUCLEOTIDE SEQUENCE [LARGE SCALE GENOMIC DNA]</scope>
    <source>
        <strain evidence="8">SC5314 / ATCC MYA-2876</strain>
    </source>
</reference>
<feature type="coiled-coil region" evidence="3">
    <location>
        <begin position="251"/>
        <end position="294"/>
    </location>
</feature>
<feature type="compositionally biased region" description="Acidic residues" evidence="4">
    <location>
        <begin position="107"/>
        <end position="128"/>
    </location>
</feature>
<feature type="compositionally biased region" description="Basic and acidic residues" evidence="4">
    <location>
        <begin position="83"/>
        <end position="99"/>
    </location>
</feature>
<evidence type="ECO:0000313" key="7">
    <source>
        <dbReference type="EMBL" id="AOW26123.1"/>
    </source>
</evidence>
<dbReference type="InterPro" id="IPR011990">
    <property type="entry name" value="TPR-like_helical_dom_sf"/>
</dbReference>
<evidence type="ECO:0000256" key="4">
    <source>
        <dbReference type="SAM" id="MobiDB-lite"/>
    </source>
</evidence>
<dbReference type="GO" id="GO:0005654">
    <property type="term" value="C:nucleoplasm"/>
    <property type="evidence" value="ECO:0000318"/>
    <property type="project" value="GO_Central"/>
</dbReference>
<keyword evidence="3" id="KW-0175">Coiled coil</keyword>
<name>A0A1D8PDB1_CANAL</name>
<dbReference type="GeneID" id="3646145"/>
<evidence type="ECO:0000313" key="6">
    <source>
        <dbReference type="CGD" id="CAL0000188737"/>
    </source>
</evidence>
<dbReference type="InterPro" id="IPR051730">
    <property type="entry name" value="NASP-like"/>
</dbReference>